<reference evidence="5" key="1">
    <citation type="journal article" date="2020" name="mSystems">
        <title>Genome- and Community-Level Interaction Insights into Carbon Utilization and Element Cycling Functions of Hydrothermarchaeota in Hydrothermal Sediment.</title>
        <authorList>
            <person name="Zhou Z."/>
            <person name="Liu Y."/>
            <person name="Xu W."/>
            <person name="Pan J."/>
            <person name="Luo Z.H."/>
            <person name="Li M."/>
        </authorList>
    </citation>
    <scope>NUCLEOTIDE SEQUENCE [LARGE SCALE GENOMIC DNA]</scope>
    <source>
        <strain evidence="5">SpSt-289</strain>
    </source>
</reference>
<dbReference type="PROSITE" id="PS50005">
    <property type="entry name" value="TPR"/>
    <property type="match status" value="1"/>
</dbReference>
<feature type="repeat" description="TPR" evidence="2">
    <location>
        <begin position="183"/>
        <end position="216"/>
    </location>
</feature>
<feature type="transmembrane region" description="Helical" evidence="4">
    <location>
        <begin position="12"/>
        <end position="34"/>
    </location>
</feature>
<dbReference type="InterPro" id="IPR011042">
    <property type="entry name" value="6-blade_b-propeller_TolB-like"/>
</dbReference>
<evidence type="ECO:0000256" key="2">
    <source>
        <dbReference type="PROSITE-ProRule" id="PRU00339"/>
    </source>
</evidence>
<name>A0A7C1FRD9_9CHLR</name>
<dbReference type="SUPFAM" id="SSF69304">
    <property type="entry name" value="Tricorn protease N-terminal domain"/>
    <property type="match status" value="1"/>
</dbReference>
<comment type="caution">
    <text evidence="5">The sequence shown here is derived from an EMBL/GenBank/DDBJ whole genome shotgun (WGS) entry which is preliminary data.</text>
</comment>
<feature type="compositionally biased region" description="Low complexity" evidence="3">
    <location>
        <begin position="113"/>
        <end position="134"/>
    </location>
</feature>
<protein>
    <submittedName>
        <fullName evidence="5">Uncharacterized protein</fullName>
    </submittedName>
</protein>
<keyword evidence="4" id="KW-0812">Transmembrane</keyword>
<evidence type="ECO:0000313" key="5">
    <source>
        <dbReference type="EMBL" id="HDX31440.1"/>
    </source>
</evidence>
<organism evidence="5">
    <name type="scientific">Caldilinea aerophila</name>
    <dbReference type="NCBI Taxonomy" id="133453"/>
    <lineage>
        <taxon>Bacteria</taxon>
        <taxon>Bacillati</taxon>
        <taxon>Chloroflexota</taxon>
        <taxon>Caldilineae</taxon>
        <taxon>Caldilineales</taxon>
        <taxon>Caldilineaceae</taxon>
        <taxon>Caldilinea</taxon>
    </lineage>
</organism>
<dbReference type="PANTHER" id="PTHR36842:SF1">
    <property type="entry name" value="PROTEIN TOLB"/>
    <property type="match status" value="1"/>
</dbReference>
<keyword evidence="2" id="KW-0802">TPR repeat</keyword>
<dbReference type="InterPro" id="IPR019734">
    <property type="entry name" value="TPR_rpt"/>
</dbReference>
<keyword evidence="4" id="KW-1133">Transmembrane helix</keyword>
<dbReference type="PANTHER" id="PTHR36842">
    <property type="entry name" value="PROTEIN TOLB HOMOLOG"/>
    <property type="match status" value="1"/>
</dbReference>
<proteinExistence type="inferred from homology"/>
<feature type="region of interest" description="Disordered" evidence="3">
    <location>
        <begin position="103"/>
        <end position="134"/>
    </location>
</feature>
<evidence type="ECO:0000256" key="4">
    <source>
        <dbReference type="SAM" id="Phobius"/>
    </source>
</evidence>
<dbReference type="AlphaFoldDB" id="A0A7C1FRD9"/>
<dbReference type="EMBL" id="DSMG01000084">
    <property type="protein sequence ID" value="HDX31440.1"/>
    <property type="molecule type" value="Genomic_DNA"/>
</dbReference>
<dbReference type="SMART" id="SM00028">
    <property type="entry name" value="TPR"/>
    <property type="match status" value="2"/>
</dbReference>
<dbReference type="InterPro" id="IPR011990">
    <property type="entry name" value="TPR-like_helical_dom_sf"/>
</dbReference>
<dbReference type="Pfam" id="PF07676">
    <property type="entry name" value="PD40"/>
    <property type="match status" value="3"/>
</dbReference>
<sequence>MIRNLRFPVWAWWLIGAITVLAAAILIFSVVLGVRAGQQQVETQRRQQIGIALQRATDFQADGNLRAALAEYQKVLILDADNAVAQEGVKTLLALLESNPSTPPDALAAGQEATATPTVASPPNTSPSTPTAVTTPSAELTAAWESAQRAARAGRWQEALNYLVQIQQSDPAFRPNEMQEMLFNAYVNLALERDNANDLQEAVALYDKALALRPTAGDVRRERDLIAQYLEVLADTGVDPSATIRRLQMIYAIDPDYRDVEERLHQAHVRYADRLAGDEDWCRAQDEYNAALIIASSPTIVAKRDAAQTQCQLAAAAQMSGAVVGAVTTETMPAVRTNVSTSGGPTVGRILYSAVDPISGRSQVLSLAVGKDETAQMLLQDAAQPALRKDGGRLVFRNLRSDQMGISGYDPDNGLLIRFSTFVEDMLPSWNAQGNRIVFASNREGDRRWRIYTMWAEEKNNGSMLTFGESPNWHPTADQIVYRGCDESGNRCGLWTISADGSNAAQLTATPADDRPVWAPSGTFVAFMSNARDGNFEIYRVDVASREVTRLTNHPGMDILPAVSPDGRWIAFVSNRDGSWKIYAVPSTGGEVHLIAPIIGDISRFFEHGLHWTN</sequence>
<evidence type="ECO:0000256" key="3">
    <source>
        <dbReference type="SAM" id="MobiDB-lite"/>
    </source>
</evidence>
<dbReference type="Gene3D" id="1.25.40.10">
    <property type="entry name" value="Tetratricopeptide repeat domain"/>
    <property type="match status" value="1"/>
</dbReference>
<evidence type="ECO:0000256" key="1">
    <source>
        <dbReference type="ARBA" id="ARBA00009820"/>
    </source>
</evidence>
<gene>
    <name evidence="5" type="ORF">ENQ20_08085</name>
</gene>
<comment type="similarity">
    <text evidence="1">Belongs to the TolB family.</text>
</comment>
<accession>A0A7C1FRD9</accession>
<keyword evidence="4" id="KW-0472">Membrane</keyword>
<dbReference type="SUPFAM" id="SSF48452">
    <property type="entry name" value="TPR-like"/>
    <property type="match status" value="1"/>
</dbReference>
<dbReference type="InterPro" id="IPR011659">
    <property type="entry name" value="WD40"/>
</dbReference>
<dbReference type="Gene3D" id="2.120.10.30">
    <property type="entry name" value="TolB, C-terminal domain"/>
    <property type="match status" value="2"/>
</dbReference>